<evidence type="ECO:0000313" key="2">
    <source>
        <dbReference type="Proteomes" id="UP000265520"/>
    </source>
</evidence>
<dbReference type="AlphaFoldDB" id="A0A392STV0"/>
<reference evidence="1 2" key="1">
    <citation type="journal article" date="2018" name="Front. Plant Sci.">
        <title>Red Clover (Trifolium pratense) and Zigzag Clover (T. medium) - A Picture of Genomic Similarities and Differences.</title>
        <authorList>
            <person name="Dluhosova J."/>
            <person name="Istvanek J."/>
            <person name="Nedelnik J."/>
            <person name="Repkova J."/>
        </authorList>
    </citation>
    <scope>NUCLEOTIDE SEQUENCE [LARGE SCALE GENOMIC DNA]</scope>
    <source>
        <strain evidence="2">cv. 10/8</strain>
        <tissue evidence="1">Leaf</tissue>
    </source>
</reference>
<accession>A0A392STV0</accession>
<keyword evidence="2" id="KW-1185">Reference proteome</keyword>
<sequence>NVCAGINVAEVDGVWVVCSDLDAGGGVWSWWIKFREPKIDDGEASVMV</sequence>
<proteinExistence type="predicted"/>
<protein>
    <submittedName>
        <fullName evidence="1">Uncharacterized protein</fullName>
    </submittedName>
</protein>
<comment type="caution">
    <text evidence="1">The sequence shown here is derived from an EMBL/GenBank/DDBJ whole genome shotgun (WGS) entry which is preliminary data.</text>
</comment>
<name>A0A392STV0_9FABA</name>
<feature type="non-terminal residue" evidence="1">
    <location>
        <position position="1"/>
    </location>
</feature>
<organism evidence="1 2">
    <name type="scientific">Trifolium medium</name>
    <dbReference type="NCBI Taxonomy" id="97028"/>
    <lineage>
        <taxon>Eukaryota</taxon>
        <taxon>Viridiplantae</taxon>
        <taxon>Streptophyta</taxon>
        <taxon>Embryophyta</taxon>
        <taxon>Tracheophyta</taxon>
        <taxon>Spermatophyta</taxon>
        <taxon>Magnoliopsida</taxon>
        <taxon>eudicotyledons</taxon>
        <taxon>Gunneridae</taxon>
        <taxon>Pentapetalae</taxon>
        <taxon>rosids</taxon>
        <taxon>fabids</taxon>
        <taxon>Fabales</taxon>
        <taxon>Fabaceae</taxon>
        <taxon>Papilionoideae</taxon>
        <taxon>50 kb inversion clade</taxon>
        <taxon>NPAAA clade</taxon>
        <taxon>Hologalegina</taxon>
        <taxon>IRL clade</taxon>
        <taxon>Trifolieae</taxon>
        <taxon>Trifolium</taxon>
    </lineage>
</organism>
<evidence type="ECO:0000313" key="1">
    <source>
        <dbReference type="EMBL" id="MCI51644.1"/>
    </source>
</evidence>
<dbReference type="Proteomes" id="UP000265520">
    <property type="component" value="Unassembled WGS sequence"/>
</dbReference>
<dbReference type="EMBL" id="LXQA010435185">
    <property type="protein sequence ID" value="MCI51644.1"/>
    <property type="molecule type" value="Genomic_DNA"/>
</dbReference>